<keyword evidence="5" id="KW-0862">Zinc</keyword>
<evidence type="ECO:0000256" key="1">
    <source>
        <dbReference type="ARBA" id="ARBA00004141"/>
    </source>
</evidence>
<dbReference type="Proteomes" id="UP000295131">
    <property type="component" value="Unassembled WGS sequence"/>
</dbReference>
<feature type="domain" description="Cation efflux protein cytoplasmic" evidence="11">
    <location>
        <begin position="214"/>
        <end position="289"/>
    </location>
</feature>
<keyword evidence="13" id="KW-1185">Reference proteome</keyword>
<evidence type="ECO:0000256" key="9">
    <source>
        <dbReference type="SAM" id="Phobius"/>
    </source>
</evidence>
<evidence type="ECO:0000256" key="7">
    <source>
        <dbReference type="ARBA" id="ARBA00023065"/>
    </source>
</evidence>
<evidence type="ECO:0000259" key="10">
    <source>
        <dbReference type="Pfam" id="PF01545"/>
    </source>
</evidence>
<comment type="caution">
    <text evidence="12">The sequence shown here is derived from an EMBL/GenBank/DDBJ whole genome shotgun (WGS) entry which is preliminary data.</text>
</comment>
<dbReference type="InterPro" id="IPR027469">
    <property type="entry name" value="Cation_efflux_TMD_sf"/>
</dbReference>
<dbReference type="Pfam" id="PF01545">
    <property type="entry name" value="Cation_efflux"/>
    <property type="match status" value="1"/>
</dbReference>
<dbReference type="SUPFAM" id="SSF160240">
    <property type="entry name" value="Cation efflux protein cytoplasmic domain-like"/>
    <property type="match status" value="1"/>
</dbReference>
<keyword evidence="7" id="KW-0406">Ion transport</keyword>
<protein>
    <submittedName>
        <fullName evidence="12">Cation transporter</fullName>
    </submittedName>
</protein>
<dbReference type="InterPro" id="IPR058533">
    <property type="entry name" value="Cation_efflux_TM"/>
</dbReference>
<comment type="similarity">
    <text evidence="2">Belongs to the cation diffusion facilitator (CDF) transporter (TC 2.A.4) family. SLC30A subfamily.</text>
</comment>
<dbReference type="RefSeq" id="WP_133284599.1">
    <property type="nucleotide sequence ID" value="NZ_SMSI01000002.1"/>
</dbReference>
<evidence type="ECO:0000256" key="5">
    <source>
        <dbReference type="ARBA" id="ARBA00022906"/>
    </source>
</evidence>
<name>A0A4R5PKQ9_9HYPH</name>
<dbReference type="AlphaFoldDB" id="A0A4R5PKQ9"/>
<dbReference type="InterPro" id="IPR027470">
    <property type="entry name" value="Cation_efflux_CTD"/>
</dbReference>
<sequence length="321" mass="35297">MGGHHHHHHVDPDAGDARVFWAIVVNMALTVAQAVGGIFAGSLALIADALHNFSDAISLIIAFAARKIARRPADETMTFGYGRAEVVAALVNYTTLIVIGLYLAFEAIERFFSPQDVDGWLVVIIAVVALIIDLVTAALTFAMSKSSVNIRAAFLHNVADALGSVAVIFAGTLILLYDWRLIDPAVTLLIAGYILWQSFAEIGGVIRILMLGSPPETRSMELVEALRDVDGVHDVHHMHFWQMQEHEVALDAHLVIADHLWDEAEQIRTQARDVLAERFEVSHTTFELERTRHACQNTQLIGHPRAHAHGSAHGGHDDHEH</sequence>
<dbReference type="GO" id="GO:0005886">
    <property type="term" value="C:plasma membrane"/>
    <property type="evidence" value="ECO:0007669"/>
    <property type="project" value="TreeGrafter"/>
</dbReference>
<feature type="transmembrane region" description="Helical" evidence="9">
    <location>
        <begin position="86"/>
        <end position="105"/>
    </location>
</feature>
<evidence type="ECO:0000256" key="4">
    <source>
        <dbReference type="ARBA" id="ARBA00022692"/>
    </source>
</evidence>
<keyword evidence="8 9" id="KW-0472">Membrane</keyword>
<feature type="transmembrane region" description="Helical" evidence="9">
    <location>
        <begin position="189"/>
        <end position="210"/>
    </location>
</feature>
<comment type="subcellular location">
    <subcellularLocation>
        <location evidence="1">Membrane</location>
        <topology evidence="1">Multi-pass membrane protein</topology>
    </subcellularLocation>
</comment>
<reference evidence="12 13" key="1">
    <citation type="journal article" date="2013" name="Int. J. Syst. Evol. Microbiol.">
        <title>Hoeflea suaedae sp. nov., an endophytic bacterium isolated from the root of the halophyte Suaeda maritima.</title>
        <authorList>
            <person name="Chung E.J."/>
            <person name="Park J.A."/>
            <person name="Pramanik P."/>
            <person name="Bibi F."/>
            <person name="Jeon C.O."/>
            <person name="Chung Y.R."/>
        </authorList>
    </citation>
    <scope>NUCLEOTIDE SEQUENCE [LARGE SCALE GENOMIC DNA]</scope>
    <source>
        <strain evidence="12 13">YC6898</strain>
    </source>
</reference>
<evidence type="ECO:0000259" key="11">
    <source>
        <dbReference type="Pfam" id="PF16916"/>
    </source>
</evidence>
<dbReference type="SUPFAM" id="SSF161111">
    <property type="entry name" value="Cation efflux protein transmembrane domain-like"/>
    <property type="match status" value="1"/>
</dbReference>
<dbReference type="Gene3D" id="1.20.1510.10">
    <property type="entry name" value="Cation efflux protein transmembrane domain"/>
    <property type="match status" value="1"/>
</dbReference>
<dbReference type="OrthoDB" id="9809646at2"/>
<evidence type="ECO:0000256" key="3">
    <source>
        <dbReference type="ARBA" id="ARBA00022448"/>
    </source>
</evidence>
<feature type="transmembrane region" description="Helical" evidence="9">
    <location>
        <begin position="154"/>
        <end position="177"/>
    </location>
</feature>
<dbReference type="PANTHER" id="PTHR11562:SF17">
    <property type="entry name" value="RE54080P-RELATED"/>
    <property type="match status" value="1"/>
</dbReference>
<dbReference type="NCBIfam" id="TIGR01297">
    <property type="entry name" value="CDF"/>
    <property type="match status" value="1"/>
</dbReference>
<organism evidence="12 13">
    <name type="scientific">Pseudohoeflea suaedae</name>
    <dbReference type="NCBI Taxonomy" id="877384"/>
    <lineage>
        <taxon>Bacteria</taxon>
        <taxon>Pseudomonadati</taxon>
        <taxon>Pseudomonadota</taxon>
        <taxon>Alphaproteobacteria</taxon>
        <taxon>Hyphomicrobiales</taxon>
        <taxon>Rhizobiaceae</taxon>
        <taxon>Pseudohoeflea</taxon>
    </lineage>
</organism>
<keyword evidence="4 9" id="KW-0812">Transmembrane</keyword>
<evidence type="ECO:0000313" key="12">
    <source>
        <dbReference type="EMBL" id="TDH35898.1"/>
    </source>
</evidence>
<feature type="domain" description="Cation efflux protein transmembrane" evidence="10">
    <location>
        <begin position="20"/>
        <end position="210"/>
    </location>
</feature>
<dbReference type="InterPro" id="IPR002524">
    <property type="entry name" value="Cation_efflux"/>
</dbReference>
<dbReference type="EMBL" id="SMSI01000002">
    <property type="protein sequence ID" value="TDH35898.1"/>
    <property type="molecule type" value="Genomic_DNA"/>
</dbReference>
<evidence type="ECO:0000256" key="8">
    <source>
        <dbReference type="ARBA" id="ARBA00023136"/>
    </source>
</evidence>
<accession>A0A4R5PKQ9</accession>
<dbReference type="PANTHER" id="PTHR11562">
    <property type="entry name" value="CATION EFFLUX PROTEIN/ ZINC TRANSPORTER"/>
    <property type="match status" value="1"/>
</dbReference>
<keyword evidence="6 9" id="KW-1133">Transmembrane helix</keyword>
<dbReference type="GO" id="GO:0005385">
    <property type="term" value="F:zinc ion transmembrane transporter activity"/>
    <property type="evidence" value="ECO:0007669"/>
    <property type="project" value="TreeGrafter"/>
</dbReference>
<proteinExistence type="inferred from homology"/>
<evidence type="ECO:0000313" key="13">
    <source>
        <dbReference type="Proteomes" id="UP000295131"/>
    </source>
</evidence>
<feature type="transmembrane region" description="Helical" evidence="9">
    <location>
        <begin position="120"/>
        <end position="142"/>
    </location>
</feature>
<evidence type="ECO:0000256" key="2">
    <source>
        <dbReference type="ARBA" id="ARBA00008873"/>
    </source>
</evidence>
<dbReference type="InterPro" id="IPR036837">
    <property type="entry name" value="Cation_efflux_CTD_sf"/>
</dbReference>
<gene>
    <name evidence="12" type="ORF">E2A64_11320</name>
</gene>
<dbReference type="InterPro" id="IPR050681">
    <property type="entry name" value="CDF/SLC30A"/>
</dbReference>
<dbReference type="Pfam" id="PF16916">
    <property type="entry name" value="ZT_dimer"/>
    <property type="match status" value="1"/>
</dbReference>
<keyword evidence="5" id="KW-0864">Zinc transport</keyword>
<keyword evidence="3" id="KW-0813">Transport</keyword>
<evidence type="ECO:0000256" key="6">
    <source>
        <dbReference type="ARBA" id="ARBA00022989"/>
    </source>
</evidence>
<feature type="transmembrane region" description="Helical" evidence="9">
    <location>
        <begin position="20"/>
        <end position="39"/>
    </location>
</feature>